<dbReference type="Gene3D" id="3.40.50.880">
    <property type="match status" value="1"/>
</dbReference>
<evidence type="ECO:0000313" key="3">
    <source>
        <dbReference type="EMBL" id="GMA28489.1"/>
    </source>
</evidence>
<evidence type="ECO:0000256" key="1">
    <source>
        <dbReference type="SAM" id="MobiDB-lite"/>
    </source>
</evidence>
<dbReference type="Proteomes" id="UP001157160">
    <property type="component" value="Unassembled WGS sequence"/>
</dbReference>
<gene>
    <name evidence="3" type="ORF">GCM10025874_17420</name>
</gene>
<keyword evidence="4" id="KW-1185">Reference proteome</keyword>
<accession>A0AA37UGH5</accession>
<sequence length="297" mass="31047">MRVLVLTGSGRLADPWHPFAATSAAIARVAEEAGFATTIAPDPIARLAVLGRAAAQTRGGTSEHAAVGTAMRAAEVDPGDGPDPVATDPSPSSPPLDDLAAIVVDAGDHLTPLPEGVADPGAPSPQLLEAAAAGLRAALDAGVGLLGVHAAASTLREVPGFGEALGARWERDESWHPPFGRLRVEPAPAAPSRLEVPVPSELREPVVVPEPFEVRERFVVPEPFEVLDERYTALRFADDAVTVARAVDADGVHPLVTARREGPARVVYSALGHDERSYTSAAHRALLASALHWIARR</sequence>
<dbReference type="Pfam" id="PF06283">
    <property type="entry name" value="ThuA"/>
    <property type="match status" value="1"/>
</dbReference>
<proteinExistence type="predicted"/>
<evidence type="ECO:0000259" key="2">
    <source>
        <dbReference type="Pfam" id="PF06283"/>
    </source>
</evidence>
<protein>
    <recommendedName>
        <fullName evidence="2">ThuA-like domain-containing protein</fullName>
    </recommendedName>
</protein>
<name>A0AA37UGH5_9MICO</name>
<comment type="caution">
    <text evidence="3">The sequence shown here is derived from an EMBL/GenBank/DDBJ whole genome shotgun (WGS) entry which is preliminary data.</text>
</comment>
<feature type="region of interest" description="Disordered" evidence="1">
    <location>
        <begin position="74"/>
        <end position="95"/>
    </location>
</feature>
<dbReference type="EMBL" id="BSUL01000001">
    <property type="protein sequence ID" value="GMA28489.1"/>
    <property type="molecule type" value="Genomic_DNA"/>
</dbReference>
<dbReference type="RefSeq" id="WP_284231818.1">
    <property type="nucleotide sequence ID" value="NZ_BSUL01000001.1"/>
</dbReference>
<feature type="domain" description="ThuA-like" evidence="2">
    <location>
        <begin position="129"/>
        <end position="293"/>
    </location>
</feature>
<evidence type="ECO:0000313" key="4">
    <source>
        <dbReference type="Proteomes" id="UP001157160"/>
    </source>
</evidence>
<dbReference type="SUPFAM" id="SSF52317">
    <property type="entry name" value="Class I glutamine amidotransferase-like"/>
    <property type="match status" value="1"/>
</dbReference>
<dbReference type="InterPro" id="IPR029010">
    <property type="entry name" value="ThuA-like"/>
</dbReference>
<organism evidence="3 4">
    <name type="scientific">Arenivirga flava</name>
    <dbReference type="NCBI Taxonomy" id="1930060"/>
    <lineage>
        <taxon>Bacteria</taxon>
        <taxon>Bacillati</taxon>
        <taxon>Actinomycetota</taxon>
        <taxon>Actinomycetes</taxon>
        <taxon>Micrococcales</taxon>
        <taxon>Microbacteriaceae</taxon>
        <taxon>Arenivirga</taxon>
    </lineage>
</organism>
<dbReference type="InterPro" id="IPR029062">
    <property type="entry name" value="Class_I_gatase-like"/>
</dbReference>
<reference evidence="3 4" key="1">
    <citation type="journal article" date="2014" name="Int. J. Syst. Evol. Microbiol.">
        <title>Complete genome sequence of Corynebacterium casei LMG S-19264T (=DSM 44701T), isolated from a smear-ripened cheese.</title>
        <authorList>
            <consortium name="US DOE Joint Genome Institute (JGI-PGF)"/>
            <person name="Walter F."/>
            <person name="Albersmeier A."/>
            <person name="Kalinowski J."/>
            <person name="Ruckert C."/>
        </authorList>
    </citation>
    <scope>NUCLEOTIDE SEQUENCE [LARGE SCALE GENOMIC DNA]</scope>
    <source>
        <strain evidence="3 4">NBRC 112289</strain>
    </source>
</reference>
<dbReference type="AlphaFoldDB" id="A0AA37UGH5"/>